<feature type="transmembrane region" description="Helical" evidence="6">
    <location>
        <begin position="263"/>
        <end position="281"/>
    </location>
</feature>
<keyword evidence="5" id="KW-0460">Magnesium</keyword>
<evidence type="ECO:0000259" key="8">
    <source>
        <dbReference type="PROSITE" id="PS51462"/>
    </source>
</evidence>
<dbReference type="PANTHER" id="PTHR43758">
    <property type="entry name" value="7,8-DIHYDRO-8-OXOGUANINE TRIPHOSPHATASE"/>
    <property type="match status" value="1"/>
</dbReference>
<feature type="transmembrane region" description="Helical" evidence="6">
    <location>
        <begin position="237"/>
        <end position="256"/>
    </location>
</feature>
<feature type="transmembrane region" description="Helical" evidence="6">
    <location>
        <begin position="330"/>
        <end position="347"/>
    </location>
</feature>
<evidence type="ECO:0000313" key="10">
    <source>
        <dbReference type="Proteomes" id="UP000838160"/>
    </source>
</evidence>
<dbReference type="CDD" id="cd02883">
    <property type="entry name" value="NUDIX_Hydrolase"/>
    <property type="match status" value="1"/>
</dbReference>
<dbReference type="PROSITE" id="PS51462">
    <property type="entry name" value="NUDIX"/>
    <property type="match status" value="1"/>
</dbReference>
<evidence type="ECO:0000256" key="3">
    <source>
        <dbReference type="ARBA" id="ARBA00022723"/>
    </source>
</evidence>
<organism evidence="9 10">
    <name type="scientific">Vibrio hippocampi</name>
    <dbReference type="NCBI Taxonomy" id="654686"/>
    <lineage>
        <taxon>Bacteria</taxon>
        <taxon>Pseudomonadati</taxon>
        <taxon>Pseudomonadota</taxon>
        <taxon>Gammaproteobacteria</taxon>
        <taxon>Vibrionales</taxon>
        <taxon>Vibrionaceae</taxon>
        <taxon>Vibrio</taxon>
    </lineage>
</organism>
<gene>
    <name evidence="9" type="ORF">VHP8226_01521</name>
</gene>
<feature type="signal peptide" evidence="7">
    <location>
        <begin position="1"/>
        <end position="29"/>
    </location>
</feature>
<feature type="transmembrane region" description="Helical" evidence="6">
    <location>
        <begin position="438"/>
        <end position="458"/>
    </location>
</feature>
<feature type="chain" id="PRO_5046572940" description="Nudix hydrolase domain-containing protein" evidence="7">
    <location>
        <begin position="30"/>
        <end position="497"/>
    </location>
</feature>
<dbReference type="Gene3D" id="3.90.79.10">
    <property type="entry name" value="Nucleoside Triphosphate Pyrophosphohydrolase"/>
    <property type="match status" value="1"/>
</dbReference>
<sequence>MSQFLPYRNVLNLLLLFVLLLSFSSAVWAESSDPVQPTKPSSLPSFQPELIGALCLIRSDDRLLLIREYITHKLSLPGGTIKKGEDPRVTAQRETWEESGIAVDVLDELGRTESAIIYNCQVQSEIIAYNNSNRDQRLELPIFNAPHFGVEVLSAQLVLPKNVNVSQYRYAYQWPLVEHLFESANNQSIRHINHLIDLAPSYQRVQLSWLNSLQTAVKHGPSWLQSMIMLGGEALNLVMQPLILLILLPVFIWQWGRIFTAELVFACVTTSLFVLVTKQGFSLPLPHAYLPSINFTQQSGYSFPDIYLANWSCISLIVMSQIERYYRSRFLIIALVSTAILVFYQFISGAAFLTDMLVGSLIGMLSGWHFVRHYLSNSRDQLAIFIGVKAWSIVLTVAALLTITWPHPSFIGWTTLSLGMLAYALINRQCCSITPMSLLELFVSVAVVIGVLSGFYHWLPSISHETSYVLLSKVSVMVLIVALPALVMFGFRRKKTL</sequence>
<evidence type="ECO:0000313" key="9">
    <source>
        <dbReference type="EMBL" id="CAH0526035.1"/>
    </source>
</evidence>
<dbReference type="Pfam" id="PF00293">
    <property type="entry name" value="NUDIX"/>
    <property type="match status" value="1"/>
</dbReference>
<keyword evidence="6" id="KW-0812">Transmembrane</keyword>
<keyword evidence="4" id="KW-0378">Hydrolase</keyword>
<feature type="domain" description="Nudix hydrolase" evidence="8">
    <location>
        <begin position="48"/>
        <end position="181"/>
    </location>
</feature>
<proteinExistence type="inferred from homology"/>
<dbReference type="SUPFAM" id="SSF55811">
    <property type="entry name" value="Nudix"/>
    <property type="match status" value="1"/>
</dbReference>
<name>A0ABN8DFI5_9VIBR</name>
<feature type="transmembrane region" description="Helical" evidence="6">
    <location>
        <begin position="383"/>
        <end position="404"/>
    </location>
</feature>
<dbReference type="InterPro" id="IPR015797">
    <property type="entry name" value="NUDIX_hydrolase-like_dom_sf"/>
</dbReference>
<dbReference type="RefSeq" id="WP_237484471.1">
    <property type="nucleotide sequence ID" value="NZ_CAKLCM010000002.1"/>
</dbReference>
<feature type="transmembrane region" description="Helical" evidence="6">
    <location>
        <begin position="410"/>
        <end position="426"/>
    </location>
</feature>
<comment type="cofactor">
    <cofactor evidence="1">
        <name>Mg(2+)</name>
        <dbReference type="ChEBI" id="CHEBI:18420"/>
    </cofactor>
</comment>
<accession>A0ABN8DFI5</accession>
<feature type="transmembrane region" description="Helical" evidence="6">
    <location>
        <begin position="353"/>
        <end position="371"/>
    </location>
</feature>
<evidence type="ECO:0000256" key="4">
    <source>
        <dbReference type="ARBA" id="ARBA00022801"/>
    </source>
</evidence>
<evidence type="ECO:0000256" key="2">
    <source>
        <dbReference type="ARBA" id="ARBA00005582"/>
    </source>
</evidence>
<reference evidence="9" key="1">
    <citation type="submission" date="2021-12" db="EMBL/GenBank/DDBJ databases">
        <authorList>
            <person name="Rodrigo-Torres L."/>
            <person name="Arahal R. D."/>
            <person name="Lucena T."/>
        </authorList>
    </citation>
    <scope>NUCLEOTIDE SEQUENCE</scope>
    <source>
        <strain evidence="9">CECT 8226</strain>
    </source>
</reference>
<dbReference type="EMBL" id="CAKLCM010000002">
    <property type="protein sequence ID" value="CAH0526035.1"/>
    <property type="molecule type" value="Genomic_DNA"/>
</dbReference>
<evidence type="ECO:0000256" key="7">
    <source>
        <dbReference type="SAM" id="SignalP"/>
    </source>
</evidence>
<evidence type="ECO:0000256" key="5">
    <source>
        <dbReference type="ARBA" id="ARBA00022842"/>
    </source>
</evidence>
<feature type="transmembrane region" description="Helical" evidence="6">
    <location>
        <begin position="301"/>
        <end position="318"/>
    </location>
</feature>
<dbReference type="Proteomes" id="UP000838160">
    <property type="component" value="Unassembled WGS sequence"/>
</dbReference>
<keyword evidence="6" id="KW-1133">Transmembrane helix</keyword>
<feature type="transmembrane region" description="Helical" evidence="6">
    <location>
        <begin position="470"/>
        <end position="491"/>
    </location>
</feature>
<dbReference type="InterPro" id="IPR000086">
    <property type="entry name" value="NUDIX_hydrolase_dom"/>
</dbReference>
<evidence type="ECO:0000256" key="6">
    <source>
        <dbReference type="SAM" id="Phobius"/>
    </source>
</evidence>
<dbReference type="InterPro" id="IPR020084">
    <property type="entry name" value="NUDIX_hydrolase_CS"/>
</dbReference>
<keyword evidence="7" id="KW-0732">Signal</keyword>
<keyword evidence="6" id="KW-0472">Membrane</keyword>
<protein>
    <recommendedName>
        <fullName evidence="8">Nudix hydrolase domain-containing protein</fullName>
    </recommendedName>
</protein>
<evidence type="ECO:0000256" key="1">
    <source>
        <dbReference type="ARBA" id="ARBA00001946"/>
    </source>
</evidence>
<keyword evidence="10" id="KW-1185">Reference proteome</keyword>
<comment type="caution">
    <text evidence="9">The sequence shown here is derived from an EMBL/GenBank/DDBJ whole genome shotgun (WGS) entry which is preliminary data.</text>
</comment>
<comment type="similarity">
    <text evidence="2">Belongs to the Nudix hydrolase family.</text>
</comment>
<dbReference type="PANTHER" id="PTHR43758:SF8">
    <property type="entry name" value="8-OXO-DGTP DIPHOSPHATASE YTKD-RELATED"/>
    <property type="match status" value="1"/>
</dbReference>
<keyword evidence="3" id="KW-0479">Metal-binding</keyword>
<dbReference type="PROSITE" id="PS00893">
    <property type="entry name" value="NUDIX_BOX"/>
    <property type="match status" value="1"/>
</dbReference>